<organism evidence="1 2">
    <name type="scientific">Rhodococcus phage Finch</name>
    <dbReference type="NCBI Taxonomy" id="2094144"/>
    <lineage>
        <taxon>Viruses</taxon>
        <taxon>Duplodnaviria</taxon>
        <taxon>Heunggongvirae</taxon>
        <taxon>Uroviricota</taxon>
        <taxon>Caudoviricetes</taxon>
        <taxon>Finchvirus</taxon>
        <taxon>Finchvirus finch</taxon>
    </lineage>
</organism>
<dbReference type="GeneID" id="64766418"/>
<evidence type="ECO:0000313" key="1">
    <source>
        <dbReference type="EMBL" id="AVO25093.1"/>
    </source>
</evidence>
<dbReference type="Proteomes" id="UP000241290">
    <property type="component" value="Genome"/>
</dbReference>
<sequence length="102" mass="11633">MSGEKIKYNPEGRTLALGSACIRTDITLGQLEELRRNYLQLFAVAHEEIRKRDDIRRAYEVVESAVQHGEYPMKLLESLTTLIQAGAIADHSDDEFASYLYE</sequence>
<proteinExistence type="predicted"/>
<dbReference type="EMBL" id="MG962366">
    <property type="protein sequence ID" value="AVO25093.1"/>
    <property type="molecule type" value="Genomic_DNA"/>
</dbReference>
<reference evidence="2" key="1">
    <citation type="submission" date="2018-02" db="EMBL/GenBank/DDBJ databases">
        <authorList>
            <person name="Cohen D.B."/>
            <person name="Kent A.D."/>
        </authorList>
    </citation>
    <scope>NUCLEOTIDE SEQUENCE [LARGE SCALE GENOMIC DNA]</scope>
</reference>
<gene>
    <name evidence="1" type="primary">165</name>
    <name evidence="1" type="ORF">SEA_FINCH_165</name>
</gene>
<evidence type="ECO:0000313" key="2">
    <source>
        <dbReference type="Proteomes" id="UP000241290"/>
    </source>
</evidence>
<dbReference type="KEGG" id="vg:64766418"/>
<dbReference type="RefSeq" id="YP_010059187.1">
    <property type="nucleotide sequence ID" value="NC_054724.1"/>
</dbReference>
<accession>A0A2P1JXN2</accession>
<protein>
    <submittedName>
        <fullName evidence="1">Uncharacterized protein</fullName>
    </submittedName>
</protein>
<keyword evidence="2" id="KW-1185">Reference proteome</keyword>
<name>A0A2P1JXN2_9CAUD</name>